<evidence type="ECO:0000256" key="2">
    <source>
        <dbReference type="ARBA" id="ARBA00004721"/>
    </source>
</evidence>
<dbReference type="Pfam" id="PF01397">
    <property type="entry name" value="Terpene_synth"/>
    <property type="match status" value="1"/>
</dbReference>
<dbReference type="Proteomes" id="UP001567538">
    <property type="component" value="Unassembled WGS sequence"/>
</dbReference>
<evidence type="ECO:0000256" key="4">
    <source>
        <dbReference type="ARBA" id="ARBA00023239"/>
    </source>
</evidence>
<dbReference type="AlphaFoldDB" id="A0ABD1GJM8"/>
<dbReference type="EC" id="4.2.3.-" evidence="7"/>
<dbReference type="GO" id="GO:0046872">
    <property type="term" value="F:metal ion binding"/>
    <property type="evidence" value="ECO:0007669"/>
    <property type="project" value="UniProtKB-KW"/>
</dbReference>
<reference evidence="7 8" key="1">
    <citation type="submission" date="2024-06" db="EMBL/GenBank/DDBJ databases">
        <title>A chromosome level genome sequence of Diviner's sage (Salvia divinorum).</title>
        <authorList>
            <person name="Ford S.A."/>
            <person name="Ro D.-K."/>
            <person name="Ness R.W."/>
            <person name="Phillips M.A."/>
        </authorList>
    </citation>
    <scope>NUCLEOTIDE SEQUENCE [LARGE SCALE GENOMIC DNA]</scope>
    <source>
        <strain evidence="7">SAF-2024a</strain>
        <tissue evidence="7">Leaf</tissue>
    </source>
</reference>
<comment type="pathway">
    <text evidence="2">Secondary metabolite biosynthesis; terpenoid biosynthesis.</text>
</comment>
<evidence type="ECO:0000313" key="8">
    <source>
        <dbReference type="Proteomes" id="UP001567538"/>
    </source>
</evidence>
<dbReference type="InterPro" id="IPR036965">
    <property type="entry name" value="Terpene_synth_N_sf"/>
</dbReference>
<dbReference type="InterPro" id="IPR050148">
    <property type="entry name" value="Terpene_synthase-like"/>
</dbReference>
<dbReference type="CDD" id="cd00684">
    <property type="entry name" value="Terpene_cyclase_plant_C1"/>
    <property type="match status" value="1"/>
</dbReference>
<feature type="domain" description="Terpene synthase N-terminal" evidence="5">
    <location>
        <begin position="33"/>
        <end position="207"/>
    </location>
</feature>
<dbReference type="SUPFAM" id="SSF48576">
    <property type="entry name" value="Terpenoid synthases"/>
    <property type="match status" value="1"/>
</dbReference>
<evidence type="ECO:0000259" key="6">
    <source>
        <dbReference type="Pfam" id="PF03936"/>
    </source>
</evidence>
<dbReference type="Pfam" id="PF03936">
    <property type="entry name" value="Terpene_synth_C"/>
    <property type="match status" value="1"/>
</dbReference>
<evidence type="ECO:0000259" key="5">
    <source>
        <dbReference type="Pfam" id="PF01397"/>
    </source>
</evidence>
<protein>
    <submittedName>
        <fullName evidence="7">Trehalose-6-P synthase/phosphatase complex synthase subunit, variant 2</fullName>
        <ecNumber evidence="7">4.2.3.-</ecNumber>
    </submittedName>
</protein>
<sequence>MANTYASAAPISTNNTNVDVHVSRRSVTYHPSVWKDHFLAYTNDVTEISATDKELLQKKKVEVKKLLAQTPDDSTLKMELINAIQRLGVAYHFAKEIEDSLGKIHQNYETQSSEDKDNVGVLALRFRLLRQHGYRVSCDVFNGLVDKEGNLLIDDVEGMLSLYEASNYGINGEDILDKALELSSSHLRNSLHKSMSTSLSNRVKEALEMPISKSLIRLGAKKFISMYQQDESHNQTLLNFAKLDFNIVQKIHQRELHHITRWDIRTAADLPPYMRICYEALLGVYSEMEDEMSKRGQSYRLQYAKKEMIKLTGAYMKEAEWCYNKHVPTMDEYMKLALVSGAYMMLSTTSLVGMGDPITQDDLDWITAEPPIVQAASVICRLMDDMVGHGIEQKTTSVDCFMKEKGCTKMEAFDEFWKRVNKAWKDMNEECLEPRVASVHILERIVHLAQVINLLYVGEDSYGNPKGKTKELLKLVLVEPVHF</sequence>
<evidence type="ECO:0000256" key="1">
    <source>
        <dbReference type="ARBA" id="ARBA00001946"/>
    </source>
</evidence>
<comment type="cofactor">
    <cofactor evidence="1">
        <name>Mg(2+)</name>
        <dbReference type="ChEBI" id="CHEBI:18420"/>
    </cofactor>
</comment>
<dbReference type="Gene3D" id="1.50.10.130">
    <property type="entry name" value="Terpene synthase, N-terminal domain"/>
    <property type="match status" value="1"/>
</dbReference>
<dbReference type="InterPro" id="IPR008949">
    <property type="entry name" value="Isoprenoid_synthase_dom_sf"/>
</dbReference>
<dbReference type="EMBL" id="JBEAFC010000008">
    <property type="protein sequence ID" value="KAL1544184.1"/>
    <property type="molecule type" value="Genomic_DNA"/>
</dbReference>
<evidence type="ECO:0000256" key="3">
    <source>
        <dbReference type="ARBA" id="ARBA00022723"/>
    </source>
</evidence>
<dbReference type="InterPro" id="IPR001906">
    <property type="entry name" value="Terpene_synth_N"/>
</dbReference>
<dbReference type="InterPro" id="IPR044814">
    <property type="entry name" value="Terpene_cyclase_plant_C1"/>
</dbReference>
<dbReference type="Gene3D" id="1.10.600.10">
    <property type="entry name" value="Farnesyl Diphosphate Synthase"/>
    <property type="match status" value="2"/>
</dbReference>
<dbReference type="SUPFAM" id="SSF48239">
    <property type="entry name" value="Terpenoid cyclases/Protein prenyltransferases"/>
    <property type="match status" value="1"/>
</dbReference>
<comment type="caution">
    <text evidence="7">The sequence shown here is derived from an EMBL/GenBank/DDBJ whole genome shotgun (WGS) entry which is preliminary data.</text>
</comment>
<keyword evidence="3" id="KW-0479">Metal-binding</keyword>
<dbReference type="InterPro" id="IPR005630">
    <property type="entry name" value="Terpene_synthase_metal-bd"/>
</dbReference>
<accession>A0ABD1GJM8</accession>
<keyword evidence="4 7" id="KW-0456">Lyase</keyword>
<feature type="domain" description="Terpene synthase metal-binding" evidence="6">
    <location>
        <begin position="258"/>
        <end position="426"/>
    </location>
</feature>
<organism evidence="7 8">
    <name type="scientific">Salvia divinorum</name>
    <name type="common">Maria pastora</name>
    <name type="synonym">Diviner's sage</name>
    <dbReference type="NCBI Taxonomy" id="28513"/>
    <lineage>
        <taxon>Eukaryota</taxon>
        <taxon>Viridiplantae</taxon>
        <taxon>Streptophyta</taxon>
        <taxon>Embryophyta</taxon>
        <taxon>Tracheophyta</taxon>
        <taxon>Spermatophyta</taxon>
        <taxon>Magnoliopsida</taxon>
        <taxon>eudicotyledons</taxon>
        <taxon>Gunneridae</taxon>
        <taxon>Pentapetalae</taxon>
        <taxon>asterids</taxon>
        <taxon>lamiids</taxon>
        <taxon>Lamiales</taxon>
        <taxon>Lamiaceae</taxon>
        <taxon>Nepetoideae</taxon>
        <taxon>Mentheae</taxon>
        <taxon>Salviinae</taxon>
        <taxon>Salvia</taxon>
        <taxon>Salvia subgen. Calosphace</taxon>
    </lineage>
</organism>
<proteinExistence type="predicted"/>
<evidence type="ECO:0000313" key="7">
    <source>
        <dbReference type="EMBL" id="KAL1544184.1"/>
    </source>
</evidence>
<keyword evidence="8" id="KW-1185">Reference proteome</keyword>
<dbReference type="PANTHER" id="PTHR31225">
    <property type="entry name" value="OS04G0344100 PROTEIN-RELATED"/>
    <property type="match status" value="1"/>
</dbReference>
<dbReference type="InterPro" id="IPR008930">
    <property type="entry name" value="Terpenoid_cyclase/PrenylTrfase"/>
</dbReference>
<dbReference type="PANTHER" id="PTHR31225:SF221">
    <property type="entry name" value="(-)-GERMACRENE D SYNTHASE"/>
    <property type="match status" value="1"/>
</dbReference>
<dbReference type="GO" id="GO:0016829">
    <property type="term" value="F:lyase activity"/>
    <property type="evidence" value="ECO:0007669"/>
    <property type="project" value="UniProtKB-KW"/>
</dbReference>
<dbReference type="GO" id="GO:0016114">
    <property type="term" value="P:terpenoid biosynthetic process"/>
    <property type="evidence" value="ECO:0007669"/>
    <property type="project" value="UniProtKB-ARBA"/>
</dbReference>
<name>A0ABD1GJM8_SALDI</name>
<dbReference type="FunFam" id="1.50.10.130:FF:000001">
    <property type="entry name" value="Isoprene synthase, chloroplastic"/>
    <property type="match status" value="1"/>
</dbReference>
<gene>
    <name evidence="7" type="primary">TPS1</name>
    <name evidence="7" type="ORF">AAHA92_21068</name>
</gene>